<dbReference type="InterPro" id="IPR005361">
    <property type="entry name" value="UPF0158"/>
</dbReference>
<dbReference type="Pfam" id="PF03682">
    <property type="entry name" value="UPF0158"/>
    <property type="match status" value="1"/>
</dbReference>
<dbReference type="Proteomes" id="UP000199687">
    <property type="component" value="Unassembled WGS sequence"/>
</dbReference>
<evidence type="ECO:0000313" key="1">
    <source>
        <dbReference type="EMBL" id="SES09894.1"/>
    </source>
</evidence>
<accession>A0A1H9UL37</accession>
<reference evidence="1 2" key="1">
    <citation type="submission" date="2016-10" db="EMBL/GenBank/DDBJ databases">
        <authorList>
            <person name="de Groot N.N."/>
        </authorList>
    </citation>
    <scope>NUCLEOTIDE SEQUENCE [LARGE SCALE GENOMIC DNA]</scope>
    <source>
        <strain evidence="1 2">CGMCC 1.7727</strain>
    </source>
</reference>
<evidence type="ECO:0000313" key="2">
    <source>
        <dbReference type="Proteomes" id="UP000199687"/>
    </source>
</evidence>
<dbReference type="OrthoDB" id="48384at2"/>
<keyword evidence="2" id="KW-1185">Reference proteome</keyword>
<dbReference type="STRING" id="531814.SAMN04487944_11813"/>
<dbReference type="AlphaFoldDB" id="A0A1H9UL37"/>
<sequence>MGAKVKLDEILTSMEMQSSDNIDLLQRKTGNVISVLSEYMTKAEDGEPFDDMYGWEQEQMELAYDILENEENYIELPDEFDIHEYRIIEEFCYTVENEAAKNKLLRAIRGRGAFRRFRDNIEDLDLEQNWYAYRDERYKEIARGFCEKYGLKWVE</sequence>
<dbReference type="EMBL" id="FOGL01000018">
    <property type="protein sequence ID" value="SES09894.1"/>
    <property type="molecule type" value="Genomic_DNA"/>
</dbReference>
<organism evidence="1 2">
    <name type="scientific">Gracilibacillus ureilyticus</name>
    <dbReference type="NCBI Taxonomy" id="531814"/>
    <lineage>
        <taxon>Bacteria</taxon>
        <taxon>Bacillati</taxon>
        <taxon>Bacillota</taxon>
        <taxon>Bacilli</taxon>
        <taxon>Bacillales</taxon>
        <taxon>Bacillaceae</taxon>
        <taxon>Gracilibacillus</taxon>
    </lineage>
</organism>
<gene>
    <name evidence="1" type="ORF">SAMN04487944_11813</name>
</gene>
<protein>
    <submittedName>
        <fullName evidence="1">Uncharacterized protein family (UPF0158)</fullName>
    </submittedName>
</protein>
<dbReference type="RefSeq" id="WP_089742860.1">
    <property type="nucleotide sequence ID" value="NZ_FOGL01000018.1"/>
</dbReference>
<proteinExistence type="predicted"/>
<name>A0A1H9UL37_9BACI</name>